<feature type="domain" description="PBP" evidence="3">
    <location>
        <begin position="17"/>
        <end position="309"/>
    </location>
</feature>
<evidence type="ECO:0000256" key="1">
    <source>
        <dbReference type="ARBA" id="ARBA00022729"/>
    </source>
</evidence>
<keyword evidence="1 2" id="KW-0732">Signal</keyword>
<dbReference type="CDD" id="cd13654">
    <property type="entry name" value="PBP2_phosphate_like_2"/>
    <property type="match status" value="1"/>
</dbReference>
<evidence type="ECO:0000313" key="4">
    <source>
        <dbReference type="EMBL" id="MQX52240.1"/>
    </source>
</evidence>
<dbReference type="AlphaFoldDB" id="A0A6N7LVT2"/>
<name>A0A6N7LVT2_9GAMM</name>
<evidence type="ECO:0000313" key="5">
    <source>
        <dbReference type="Proteomes" id="UP000469421"/>
    </source>
</evidence>
<organism evidence="4 5">
    <name type="scientific">Alcanivorax sediminis</name>
    <dbReference type="NCBI Taxonomy" id="2663008"/>
    <lineage>
        <taxon>Bacteria</taxon>
        <taxon>Pseudomonadati</taxon>
        <taxon>Pseudomonadota</taxon>
        <taxon>Gammaproteobacteria</taxon>
        <taxon>Oceanospirillales</taxon>
        <taxon>Alcanivoracaceae</taxon>
        <taxon>Alcanivorax</taxon>
    </lineage>
</organism>
<evidence type="ECO:0000259" key="3">
    <source>
        <dbReference type="Pfam" id="PF12849"/>
    </source>
</evidence>
<sequence>MKATLAGVAAALAFASAPATADTRDYISIVGSSTVYPFATTVAERFGRGSNNSTPKIESTGSGGGMKLFCAGVGTQHPDITNASRRMKKSEFDQCQENGVKDITEVVVGYDGIVFANSAKGEHMDVTLRDLFLALAKEVPDPKGGEKLVANPYKTWKEVNPALPNTKIEVLGPPPTSGTRDAFNELAIEGGCKTFSWLKDMKKQDKSKYKAICRSIREDGAYVEAGENDNLIVQKLEKNPDAFGVFGFSFLDQNRGKVQGANVGGVAPTFDSIASGDYPVSRSLYFYVKKAHVGVVPGIKGYVKEFTSEKAWGEEGYLAEKGMIPLSDDLRKDMMAQARSLKSMTGEEGLH</sequence>
<dbReference type="Gene3D" id="3.40.190.10">
    <property type="entry name" value="Periplasmic binding protein-like II"/>
    <property type="match status" value="2"/>
</dbReference>
<dbReference type="SUPFAM" id="SSF53850">
    <property type="entry name" value="Periplasmic binding protein-like II"/>
    <property type="match status" value="1"/>
</dbReference>
<reference evidence="4 5" key="1">
    <citation type="submission" date="2019-10" db="EMBL/GenBank/DDBJ databases">
        <title>Alcanivorax sp.PA15-N-34 draft genome sequence.</title>
        <authorList>
            <person name="Liao X."/>
            <person name="Shao Z."/>
        </authorList>
    </citation>
    <scope>NUCLEOTIDE SEQUENCE [LARGE SCALE GENOMIC DNA]</scope>
    <source>
        <strain evidence="4 5">PA15-N-34</strain>
    </source>
</reference>
<keyword evidence="5" id="KW-1185">Reference proteome</keyword>
<dbReference type="PANTHER" id="PTHR30570:SF1">
    <property type="entry name" value="PHOSPHATE-BINDING PROTEIN PSTS"/>
    <property type="match status" value="1"/>
</dbReference>
<protein>
    <submittedName>
        <fullName evidence="4">Phosphate ABC transporter substrate-binding protein</fullName>
    </submittedName>
</protein>
<accession>A0A6N7LVT2</accession>
<dbReference type="Pfam" id="PF12849">
    <property type="entry name" value="PBP_like_2"/>
    <property type="match status" value="1"/>
</dbReference>
<comment type="caution">
    <text evidence="4">The sequence shown here is derived from an EMBL/GenBank/DDBJ whole genome shotgun (WGS) entry which is preliminary data.</text>
</comment>
<dbReference type="InterPro" id="IPR024370">
    <property type="entry name" value="PBP_domain"/>
</dbReference>
<dbReference type="Proteomes" id="UP000469421">
    <property type="component" value="Unassembled WGS sequence"/>
</dbReference>
<evidence type="ECO:0000256" key="2">
    <source>
        <dbReference type="SAM" id="SignalP"/>
    </source>
</evidence>
<dbReference type="InterPro" id="IPR050811">
    <property type="entry name" value="Phosphate_ABC_transporter"/>
</dbReference>
<feature type="chain" id="PRO_5026846293" evidence="2">
    <location>
        <begin position="22"/>
        <end position="351"/>
    </location>
</feature>
<dbReference type="PANTHER" id="PTHR30570">
    <property type="entry name" value="PERIPLASMIC PHOSPHATE BINDING COMPONENT OF PHOSPHATE ABC TRANSPORTER"/>
    <property type="match status" value="1"/>
</dbReference>
<gene>
    <name evidence="4" type="ORF">GFN93_03205</name>
</gene>
<feature type="signal peptide" evidence="2">
    <location>
        <begin position="1"/>
        <end position="21"/>
    </location>
</feature>
<proteinExistence type="predicted"/>
<dbReference type="EMBL" id="WIRE01000001">
    <property type="protein sequence ID" value="MQX52240.1"/>
    <property type="molecule type" value="Genomic_DNA"/>
</dbReference>